<evidence type="ECO:0000256" key="1">
    <source>
        <dbReference type="SAM" id="SignalP"/>
    </source>
</evidence>
<keyword evidence="3" id="KW-1185">Reference proteome</keyword>
<evidence type="ECO:0008006" key="4">
    <source>
        <dbReference type="Google" id="ProtNLM"/>
    </source>
</evidence>
<feature type="signal peptide" evidence="1">
    <location>
        <begin position="1"/>
        <end position="19"/>
    </location>
</feature>
<organism evidence="2 3">
    <name type="scientific">Roseivivax sediminis</name>
    <dbReference type="NCBI Taxonomy" id="936889"/>
    <lineage>
        <taxon>Bacteria</taxon>
        <taxon>Pseudomonadati</taxon>
        <taxon>Pseudomonadota</taxon>
        <taxon>Alphaproteobacteria</taxon>
        <taxon>Rhodobacterales</taxon>
        <taxon>Roseobacteraceae</taxon>
        <taxon>Roseivivax</taxon>
    </lineage>
</organism>
<dbReference type="RefSeq" id="WP_149755326.1">
    <property type="nucleotide sequence ID" value="NZ_FOMS01000004.1"/>
</dbReference>
<dbReference type="OrthoDB" id="9806326at2"/>
<dbReference type="EMBL" id="FOMS01000004">
    <property type="protein sequence ID" value="SFD88965.1"/>
    <property type="molecule type" value="Genomic_DNA"/>
</dbReference>
<dbReference type="CDD" id="cd14789">
    <property type="entry name" value="Tiki"/>
    <property type="match status" value="1"/>
</dbReference>
<dbReference type="Proteomes" id="UP000325289">
    <property type="component" value="Unassembled WGS sequence"/>
</dbReference>
<dbReference type="InterPro" id="IPR002816">
    <property type="entry name" value="TraB/PrgY/GumN_fam"/>
</dbReference>
<reference evidence="2 3" key="1">
    <citation type="submission" date="2016-10" db="EMBL/GenBank/DDBJ databases">
        <authorList>
            <person name="Varghese N."/>
            <person name="Submissions S."/>
        </authorList>
    </citation>
    <scope>NUCLEOTIDE SEQUENCE [LARGE SCALE GENOMIC DNA]</scope>
    <source>
        <strain evidence="3">YIM D21,KCTC 23444,ACCC 10710</strain>
    </source>
</reference>
<evidence type="ECO:0000313" key="3">
    <source>
        <dbReference type="Proteomes" id="UP000325289"/>
    </source>
</evidence>
<name>A0A1I1W1H7_9RHOB</name>
<sequence length="326" mass="35167">MRLAALVAICLGLAQPALADCDGTDLRGTFTAAEREDLDRALDGRPYAEGNHWIARRGEEVVHLVGTVHLSDPRLDGPLDTLRPVIESSRLLLLEATPDGLAELQERLRTDPGLIVLQDASLPELMPEAAWQRLADAASARGIPPVMAAKFQPWYLTLMVSVPPCATGQLADANGLDTRLQTIAEDAGTPMAALEEVEAVFSIFRDAPLEDQVEMLRAALIDPGTGDDIFATLLAAYFEEKPAQSWEVTRILARRDAPDGSHLDTMFRDMEAALLLQRNRDWLPVILDATGPEPIVVAAGAAHLQGTGGLADLLEGEGFTLTRGPF</sequence>
<accession>A0A1I1W1H7</accession>
<keyword evidence="1" id="KW-0732">Signal</keyword>
<gene>
    <name evidence="2" type="ORF">SAMN04515678_10475</name>
</gene>
<proteinExistence type="predicted"/>
<dbReference type="PANTHER" id="PTHR40590">
    <property type="entry name" value="CYTOPLASMIC PROTEIN-RELATED"/>
    <property type="match status" value="1"/>
</dbReference>
<evidence type="ECO:0000313" key="2">
    <source>
        <dbReference type="EMBL" id="SFD88965.1"/>
    </source>
</evidence>
<protein>
    <recommendedName>
        <fullName evidence="4">TraB family protein</fullName>
    </recommendedName>
</protein>
<feature type="chain" id="PRO_5009301942" description="TraB family protein" evidence="1">
    <location>
        <begin position="20"/>
        <end position="326"/>
    </location>
</feature>
<dbReference type="AlphaFoldDB" id="A0A1I1W1H7"/>
<dbReference type="InterPro" id="IPR047111">
    <property type="entry name" value="YbaP-like"/>
</dbReference>
<dbReference type="PANTHER" id="PTHR40590:SF1">
    <property type="entry name" value="CYTOPLASMIC PROTEIN"/>
    <property type="match status" value="1"/>
</dbReference>
<dbReference type="Pfam" id="PF01963">
    <property type="entry name" value="TraB_PrgY_gumN"/>
    <property type="match status" value="1"/>
</dbReference>